<evidence type="ECO:0000259" key="1">
    <source>
        <dbReference type="Pfam" id="PF01261"/>
    </source>
</evidence>
<dbReference type="PANTHER" id="PTHR12110:SF21">
    <property type="entry name" value="XYLOSE ISOMERASE-LIKE TIM BARREL DOMAIN-CONTAINING PROTEIN"/>
    <property type="match status" value="1"/>
</dbReference>
<dbReference type="KEGG" id="talb:FTW19_14395"/>
<dbReference type="Gene3D" id="3.20.20.150">
    <property type="entry name" value="Divalent-metal-dependent TIM barrel enzymes"/>
    <property type="match status" value="1"/>
</dbReference>
<reference evidence="2 3" key="1">
    <citation type="submission" date="2019-08" db="EMBL/GenBank/DDBJ databases">
        <title>Complete genome sequence of Terriglobus albidus strain ORNL.</title>
        <authorList>
            <person name="Podar M."/>
        </authorList>
    </citation>
    <scope>NUCLEOTIDE SEQUENCE [LARGE SCALE GENOMIC DNA]</scope>
    <source>
        <strain evidence="2 3">ORNL</strain>
    </source>
</reference>
<dbReference type="InterPro" id="IPR013022">
    <property type="entry name" value="Xyl_isomerase-like_TIM-brl"/>
</dbReference>
<keyword evidence="2" id="KW-0413">Isomerase</keyword>
<dbReference type="Proteomes" id="UP000321820">
    <property type="component" value="Chromosome"/>
</dbReference>
<keyword evidence="3" id="KW-1185">Reference proteome</keyword>
<dbReference type="SUPFAM" id="SSF51658">
    <property type="entry name" value="Xylose isomerase-like"/>
    <property type="match status" value="1"/>
</dbReference>
<evidence type="ECO:0000313" key="3">
    <source>
        <dbReference type="Proteomes" id="UP000321820"/>
    </source>
</evidence>
<accession>A0A5B9EKA8</accession>
<dbReference type="AlphaFoldDB" id="A0A5B9EKA8"/>
<evidence type="ECO:0000313" key="2">
    <source>
        <dbReference type="EMBL" id="QEE31360.1"/>
    </source>
</evidence>
<organism evidence="2 3">
    <name type="scientific">Terriglobus albidus</name>
    <dbReference type="NCBI Taxonomy" id="1592106"/>
    <lineage>
        <taxon>Bacteria</taxon>
        <taxon>Pseudomonadati</taxon>
        <taxon>Acidobacteriota</taxon>
        <taxon>Terriglobia</taxon>
        <taxon>Terriglobales</taxon>
        <taxon>Acidobacteriaceae</taxon>
        <taxon>Terriglobus</taxon>
    </lineage>
</organism>
<dbReference type="InterPro" id="IPR036237">
    <property type="entry name" value="Xyl_isomerase-like_sf"/>
</dbReference>
<sequence length="273" mass="29522">MQLGLVFWAEKEPAVHLAELKEFGLSAGQLGVPPSLDTTAALAGWKEALANGDVYFSSAVAAYAGEDYADLERVHQTVGFTAPGYAAERIERTRQVSDFAAQLGLRALSCHIGFIPEDASEPLYQKLIGIARELCDICAANDQNFVLETGQESAPALLRFLGDVQRPNIKVNFDPANIVLYGSGDPLEALALLQDHVLSVHCKDGRSPAGPGQLGHEVALGEGEVDFPGFLKLLKQINYTGLLTIEREEPDAAQRTADIKLAVQRLNDWKQAL</sequence>
<dbReference type="InterPro" id="IPR050312">
    <property type="entry name" value="IolE/XylAMocC-like"/>
</dbReference>
<proteinExistence type="predicted"/>
<dbReference type="Pfam" id="PF01261">
    <property type="entry name" value="AP_endonuc_2"/>
    <property type="match status" value="1"/>
</dbReference>
<dbReference type="OrthoDB" id="3185623at2"/>
<dbReference type="GO" id="GO:0016853">
    <property type="term" value="F:isomerase activity"/>
    <property type="evidence" value="ECO:0007669"/>
    <property type="project" value="UniProtKB-KW"/>
</dbReference>
<protein>
    <submittedName>
        <fullName evidence="2">Sugar phosphate isomerase/epimerase</fullName>
    </submittedName>
</protein>
<gene>
    <name evidence="2" type="ORF">FTW19_14395</name>
</gene>
<name>A0A5B9EKA8_9BACT</name>
<dbReference type="PANTHER" id="PTHR12110">
    <property type="entry name" value="HYDROXYPYRUVATE ISOMERASE"/>
    <property type="match status" value="1"/>
</dbReference>
<dbReference type="EMBL" id="CP042806">
    <property type="protein sequence ID" value="QEE31360.1"/>
    <property type="molecule type" value="Genomic_DNA"/>
</dbReference>
<feature type="domain" description="Xylose isomerase-like TIM barrel" evidence="1">
    <location>
        <begin position="18"/>
        <end position="258"/>
    </location>
</feature>